<gene>
    <name evidence="1" type="ORF">TWF718_007737</name>
</gene>
<dbReference type="AlphaFoldDB" id="A0AAN8MM43"/>
<evidence type="ECO:0000313" key="1">
    <source>
        <dbReference type="EMBL" id="KAK6342335.1"/>
    </source>
</evidence>
<keyword evidence="2" id="KW-1185">Reference proteome</keyword>
<evidence type="ECO:0000313" key="2">
    <source>
        <dbReference type="Proteomes" id="UP001313282"/>
    </source>
</evidence>
<accession>A0AAN8MM43</accession>
<sequence>MARPHFLGLPFELRLEIYSHVFPAPPRSPSYSPTSPVFSPTSPAVSPGPVQSFTPTYPLPSSVNPPPSLPDPVNLNVTVPVIAAPVPPARASTSTSSATSALATNWIAPVEPVIPISPIHYSFPSPTYSPRSPCYDSLPIDPKVRENKFSILYVNKQIHSEVKELLYRRNTVKISIILDASLLEENTKAAYKVVYHSPWEDLEYTHIVDLAANTREKYYTASYEVYKDHESVILSREEYLGLQQPGVIIAPRPEYRPYIRRVHITIDDNRYINNAYQKKNLGDLSEMTRSDSRFLLLPFLWRLREVLSHSTKVDLSIYPSEGRYWDYIDDSDGQAWHGHYERTLETVFLLTRGPWKHKLELITALGWKFPGLEEGVKSRCEADPEYQEAALQEAFRDLKVGIPEDSWWGYHNRKLTVFDPNFRHHYVPSPPFSPGEIVYTGVHHPYCTCPRSPGTGPVVGDV</sequence>
<dbReference type="Proteomes" id="UP001313282">
    <property type="component" value="Unassembled WGS sequence"/>
</dbReference>
<reference evidence="1 2" key="1">
    <citation type="submission" date="2019-10" db="EMBL/GenBank/DDBJ databases">
        <authorList>
            <person name="Palmer J.M."/>
        </authorList>
    </citation>
    <scope>NUCLEOTIDE SEQUENCE [LARGE SCALE GENOMIC DNA]</scope>
    <source>
        <strain evidence="1 2">TWF718</strain>
    </source>
</reference>
<organism evidence="1 2">
    <name type="scientific">Orbilia javanica</name>
    <dbReference type="NCBI Taxonomy" id="47235"/>
    <lineage>
        <taxon>Eukaryota</taxon>
        <taxon>Fungi</taxon>
        <taxon>Dikarya</taxon>
        <taxon>Ascomycota</taxon>
        <taxon>Pezizomycotina</taxon>
        <taxon>Orbiliomycetes</taxon>
        <taxon>Orbiliales</taxon>
        <taxon>Orbiliaceae</taxon>
        <taxon>Orbilia</taxon>
    </lineage>
</organism>
<comment type="caution">
    <text evidence="1">The sequence shown here is derived from an EMBL/GenBank/DDBJ whole genome shotgun (WGS) entry which is preliminary data.</text>
</comment>
<name>A0AAN8MM43_9PEZI</name>
<protein>
    <submittedName>
        <fullName evidence="1">Uncharacterized protein</fullName>
    </submittedName>
</protein>
<proteinExistence type="predicted"/>
<dbReference type="EMBL" id="JAVHNR010000005">
    <property type="protein sequence ID" value="KAK6342335.1"/>
    <property type="molecule type" value="Genomic_DNA"/>
</dbReference>